<protein>
    <submittedName>
        <fullName evidence="2">Riboflavin biosynthesis protein RibD</fullName>
    </submittedName>
</protein>
<dbReference type="InterPro" id="IPR002734">
    <property type="entry name" value="RibDG_C"/>
</dbReference>
<dbReference type="SUPFAM" id="SSF53597">
    <property type="entry name" value="Dihydrofolate reductase-like"/>
    <property type="match status" value="1"/>
</dbReference>
<dbReference type="InterPro" id="IPR024072">
    <property type="entry name" value="DHFR-like_dom_sf"/>
</dbReference>
<dbReference type="InterPro" id="IPR050765">
    <property type="entry name" value="Riboflavin_Biosynth_HTPR"/>
</dbReference>
<evidence type="ECO:0000313" key="3">
    <source>
        <dbReference type="Proteomes" id="UP000321424"/>
    </source>
</evidence>
<organism evidence="2 3">
    <name type="scientific">Nocardia ninae NBRC 108245</name>
    <dbReference type="NCBI Taxonomy" id="1210091"/>
    <lineage>
        <taxon>Bacteria</taxon>
        <taxon>Bacillati</taxon>
        <taxon>Actinomycetota</taxon>
        <taxon>Actinomycetes</taxon>
        <taxon>Mycobacteriales</taxon>
        <taxon>Nocardiaceae</taxon>
        <taxon>Nocardia</taxon>
    </lineage>
</organism>
<accession>A0A511MGN0</accession>
<dbReference type="GO" id="GO:0008703">
    <property type="term" value="F:5-amino-6-(5-phosphoribosylamino)uracil reductase activity"/>
    <property type="evidence" value="ECO:0007669"/>
    <property type="project" value="InterPro"/>
</dbReference>
<dbReference type="Pfam" id="PF01872">
    <property type="entry name" value="RibD_C"/>
    <property type="match status" value="1"/>
</dbReference>
<gene>
    <name evidence="2" type="ORF">NN4_35750</name>
</gene>
<proteinExistence type="predicted"/>
<name>A0A511MGN0_9NOCA</name>
<keyword evidence="3" id="KW-1185">Reference proteome</keyword>
<dbReference type="Gene3D" id="3.40.430.10">
    <property type="entry name" value="Dihydrofolate Reductase, subunit A"/>
    <property type="match status" value="1"/>
</dbReference>
<dbReference type="PANTHER" id="PTHR38011">
    <property type="entry name" value="DIHYDROFOLATE REDUCTASE FAMILY PROTEIN (AFU_ORTHOLOGUE AFUA_8G06820)"/>
    <property type="match status" value="1"/>
</dbReference>
<feature type="domain" description="Bacterial bifunctional deaminase-reductase C-terminal" evidence="1">
    <location>
        <begin position="10"/>
        <end position="188"/>
    </location>
</feature>
<sequence length="202" mass="21757">MTANAGTRRVVANISLSLDGRTNSPGGDYDMSWIVPHAVSETSRDRMVQMTEAATTALLGRKNYEGFGSYWPAVATDENADPRDRAFGQWLDAVDKVVFSTTMTHAPWPHSRIADTDPVATVQRLRAQPGGDIVVLASTSIIKTLLAADEVDRITVTQCPEVAGGGARLFEDGLPASSWALTDLASTETGALYLVYDRVRGE</sequence>
<evidence type="ECO:0000259" key="1">
    <source>
        <dbReference type="Pfam" id="PF01872"/>
    </source>
</evidence>
<dbReference type="PANTHER" id="PTHR38011:SF2">
    <property type="entry name" value="BIFUNCTIONAL DEAMINASE-REDUCTASE DOMAIN PROTEIN"/>
    <property type="match status" value="1"/>
</dbReference>
<dbReference type="OrthoDB" id="8419056at2"/>
<evidence type="ECO:0000313" key="2">
    <source>
        <dbReference type="EMBL" id="GEM39056.1"/>
    </source>
</evidence>
<dbReference type="Proteomes" id="UP000321424">
    <property type="component" value="Unassembled WGS sequence"/>
</dbReference>
<dbReference type="RefSeq" id="WP_147132186.1">
    <property type="nucleotide sequence ID" value="NZ_BJXA01000021.1"/>
</dbReference>
<reference evidence="2 3" key="1">
    <citation type="submission" date="2019-07" db="EMBL/GenBank/DDBJ databases">
        <title>Whole genome shotgun sequence of Nocardia ninae NBRC 108245.</title>
        <authorList>
            <person name="Hosoyama A."/>
            <person name="Uohara A."/>
            <person name="Ohji S."/>
            <person name="Ichikawa N."/>
        </authorList>
    </citation>
    <scope>NUCLEOTIDE SEQUENCE [LARGE SCALE GENOMIC DNA]</scope>
    <source>
        <strain evidence="2 3">NBRC 108245</strain>
    </source>
</reference>
<dbReference type="GO" id="GO:0009231">
    <property type="term" value="P:riboflavin biosynthetic process"/>
    <property type="evidence" value="ECO:0007669"/>
    <property type="project" value="InterPro"/>
</dbReference>
<dbReference type="AlphaFoldDB" id="A0A511MGN0"/>
<comment type="caution">
    <text evidence="2">The sequence shown here is derived from an EMBL/GenBank/DDBJ whole genome shotgun (WGS) entry which is preliminary data.</text>
</comment>
<dbReference type="EMBL" id="BJXA01000021">
    <property type="protein sequence ID" value="GEM39056.1"/>
    <property type="molecule type" value="Genomic_DNA"/>
</dbReference>